<dbReference type="Proteomes" id="UP000051952">
    <property type="component" value="Unassembled WGS sequence"/>
</dbReference>
<gene>
    <name evidence="4" type="ORF">BSAL_71790</name>
</gene>
<feature type="compositionally biased region" description="Basic and acidic residues" evidence="2">
    <location>
        <begin position="215"/>
        <end position="230"/>
    </location>
</feature>
<proteinExistence type="inferred from homology"/>
<accession>A0A0S4J058</accession>
<dbReference type="Pfam" id="PF03914">
    <property type="entry name" value="CBF"/>
    <property type="match status" value="1"/>
</dbReference>
<dbReference type="InterPro" id="IPR016024">
    <property type="entry name" value="ARM-type_fold"/>
</dbReference>
<dbReference type="GO" id="GO:0006270">
    <property type="term" value="P:DNA replication initiation"/>
    <property type="evidence" value="ECO:0007669"/>
    <property type="project" value="TreeGrafter"/>
</dbReference>
<dbReference type="EMBL" id="CYKH01000567">
    <property type="protein sequence ID" value="CUG06157.1"/>
    <property type="molecule type" value="Genomic_DNA"/>
</dbReference>
<dbReference type="OrthoDB" id="10263597at2759"/>
<organism evidence="4 5">
    <name type="scientific">Bodo saltans</name>
    <name type="common">Flagellated protozoan</name>
    <dbReference type="NCBI Taxonomy" id="75058"/>
    <lineage>
        <taxon>Eukaryota</taxon>
        <taxon>Discoba</taxon>
        <taxon>Euglenozoa</taxon>
        <taxon>Kinetoplastea</taxon>
        <taxon>Metakinetoplastina</taxon>
        <taxon>Eubodonida</taxon>
        <taxon>Bodonidae</taxon>
        <taxon>Bodo</taxon>
    </lineage>
</organism>
<comment type="similarity">
    <text evidence="1">Belongs to the CBF/MAK21 family.</text>
</comment>
<feature type="region of interest" description="Disordered" evidence="2">
    <location>
        <begin position="363"/>
        <end position="392"/>
    </location>
</feature>
<dbReference type="InterPro" id="IPR005612">
    <property type="entry name" value="CCAAT-binding_factor"/>
</dbReference>
<reference evidence="5" key="1">
    <citation type="submission" date="2015-09" db="EMBL/GenBank/DDBJ databases">
        <authorList>
            <consortium name="Pathogen Informatics"/>
        </authorList>
    </citation>
    <scope>NUCLEOTIDE SEQUENCE [LARGE SCALE GENOMIC DNA]</scope>
    <source>
        <strain evidence="5">Lake Konstanz</strain>
    </source>
</reference>
<evidence type="ECO:0000259" key="3">
    <source>
        <dbReference type="Pfam" id="PF03914"/>
    </source>
</evidence>
<dbReference type="VEuPathDB" id="TriTrypDB:BSAL_71790"/>
<keyword evidence="5" id="KW-1185">Reference proteome</keyword>
<sequence length="630" mass="70293">MAMQRALMNTTYLQTKVGEIHALHNKTVEDYGELVISLNKECDIFCEIIPSYKISGSLQEGGDSAEGGAGVRKKKEVFNVERLEYELLKQYEHFLQLLRKLYRKKHPEQQALGSRMVAKLVTGSSAPEFNHNDILLGLAVEFANCKSTRVAQPCMSALSELLDGQMIGDATDHVVSKILDIVRNQHYAMNPKILNAFLHIRVAMVDMHRRDLTEERAKNKRLKKEDKELARQMQKSKARRDRSELAAKQTRILHKLFIVYLRVLKASQSCSRAHQTKILAPALEGLVKFAPLVNLELHQQLMVALRDVLDDENASVTTKLHALVAVSSLAQKDAMLEASQWRVDLSHFHEVLFRCIPEALEAPSNDDERKPVTEEEGDVDDAASQGSTSSAGSLSSQAFSIAASMAQANFVKANAAREWTYRVGLVLRTVDLLVLSQKHLPLTRVTAFVRRLMQCTASCPPHIAMSILSLCHRLGLRYPNATSVMVGGSDNVIGGRGTYNPDAEETSGSHAECSFSWEINIHRRSYHPTLRSISETFVAHYHRLAKFVPGQPPVISKALDALGPYEVLDNYNPALGDIKPEAPLPGALRKGRNANNKRDREDGEDEKEKPAVTEKKPAGGNDKKKDFRKK</sequence>
<feature type="compositionally biased region" description="Low complexity" evidence="2">
    <location>
        <begin position="382"/>
        <end position="392"/>
    </location>
</feature>
<dbReference type="GO" id="GO:0005730">
    <property type="term" value="C:nucleolus"/>
    <property type="evidence" value="ECO:0007669"/>
    <property type="project" value="TreeGrafter"/>
</dbReference>
<evidence type="ECO:0000256" key="1">
    <source>
        <dbReference type="ARBA" id="ARBA00007797"/>
    </source>
</evidence>
<dbReference type="SUPFAM" id="SSF48371">
    <property type="entry name" value="ARM repeat"/>
    <property type="match status" value="1"/>
</dbReference>
<dbReference type="PANTHER" id="PTHR14428">
    <property type="entry name" value="NUCLEOLAR COMPLEX PROTEIN 3"/>
    <property type="match status" value="1"/>
</dbReference>
<feature type="region of interest" description="Disordered" evidence="2">
    <location>
        <begin position="215"/>
        <end position="241"/>
    </location>
</feature>
<dbReference type="InterPro" id="IPR016903">
    <property type="entry name" value="Nucleolar_cplx-assoc_3"/>
</dbReference>
<feature type="domain" description="CCAAT-binding factor" evidence="3">
    <location>
        <begin position="320"/>
        <end position="532"/>
    </location>
</feature>
<dbReference type="PANTHER" id="PTHR14428:SF5">
    <property type="entry name" value="NUCLEOLAR COMPLEX PROTEIN 3 HOMOLOG"/>
    <property type="match status" value="1"/>
</dbReference>
<feature type="region of interest" description="Disordered" evidence="2">
    <location>
        <begin position="577"/>
        <end position="630"/>
    </location>
</feature>
<evidence type="ECO:0000256" key="2">
    <source>
        <dbReference type="SAM" id="MobiDB-lite"/>
    </source>
</evidence>
<feature type="compositionally biased region" description="Basic and acidic residues" evidence="2">
    <location>
        <begin position="596"/>
        <end position="630"/>
    </location>
</feature>
<dbReference type="AlphaFoldDB" id="A0A0S4J058"/>
<evidence type="ECO:0000313" key="5">
    <source>
        <dbReference type="Proteomes" id="UP000051952"/>
    </source>
</evidence>
<name>A0A0S4J058_BODSA</name>
<dbReference type="OMA" id="YLMNTSY"/>
<evidence type="ECO:0000313" key="4">
    <source>
        <dbReference type="EMBL" id="CUG06157.1"/>
    </source>
</evidence>
<dbReference type="GO" id="GO:0003682">
    <property type="term" value="F:chromatin binding"/>
    <property type="evidence" value="ECO:0007669"/>
    <property type="project" value="TreeGrafter"/>
</dbReference>
<protein>
    <recommendedName>
        <fullName evidence="3">CCAAT-binding factor domain-containing protein</fullName>
    </recommendedName>
</protein>